<protein>
    <submittedName>
        <fullName evidence="3">Uncharacterized protein</fullName>
    </submittedName>
</protein>
<gene>
    <name evidence="3" type="ORF">Cba03nite_32270</name>
</gene>
<evidence type="ECO:0000313" key="4">
    <source>
        <dbReference type="Proteomes" id="UP000601223"/>
    </source>
</evidence>
<keyword evidence="4" id="KW-1185">Reference proteome</keyword>
<organism evidence="3 4">
    <name type="scientific">Catellatospora bangladeshensis</name>
    <dbReference type="NCBI Taxonomy" id="310355"/>
    <lineage>
        <taxon>Bacteria</taxon>
        <taxon>Bacillati</taxon>
        <taxon>Actinomycetota</taxon>
        <taxon>Actinomycetes</taxon>
        <taxon>Micromonosporales</taxon>
        <taxon>Micromonosporaceae</taxon>
        <taxon>Catellatospora</taxon>
    </lineage>
</organism>
<feature type="region of interest" description="Disordered" evidence="1">
    <location>
        <begin position="32"/>
        <end position="51"/>
    </location>
</feature>
<accession>A0A8J3JJJ6</accession>
<proteinExistence type="predicted"/>
<evidence type="ECO:0000256" key="2">
    <source>
        <dbReference type="SAM" id="SignalP"/>
    </source>
</evidence>
<comment type="caution">
    <text evidence="3">The sequence shown here is derived from an EMBL/GenBank/DDBJ whole genome shotgun (WGS) entry which is preliminary data.</text>
</comment>
<evidence type="ECO:0000256" key="1">
    <source>
        <dbReference type="SAM" id="MobiDB-lite"/>
    </source>
</evidence>
<dbReference type="AlphaFoldDB" id="A0A8J3JJJ6"/>
<feature type="signal peptide" evidence="2">
    <location>
        <begin position="1"/>
        <end position="27"/>
    </location>
</feature>
<sequence length="218" mass="22909">MAGQDGLLMRRLVLAAALLLAAATAGCAGSAREPVSAAPTGAPPDAEFSASVTQEDEVLHIRYRLVNKGSGGVYVLNGVPLQEQTLSVRPAADAVYVTGRGGHIAEIAKRAFDMPDTDSKAWEAPYRVAGHLVAPGEAFSEEVTVALPLHRRHPYGDDVGEGVIELPDPTDTVVFCVGVVREAWQPPESTPALPLFPHLSSTTSNQHLFCSAPAPVAQ</sequence>
<keyword evidence="2" id="KW-0732">Signal</keyword>
<dbReference type="Proteomes" id="UP000601223">
    <property type="component" value="Unassembled WGS sequence"/>
</dbReference>
<reference evidence="3 4" key="1">
    <citation type="submission" date="2021-01" db="EMBL/GenBank/DDBJ databases">
        <title>Whole genome shotgun sequence of Catellatospora bangladeshensis NBRC 107357.</title>
        <authorList>
            <person name="Komaki H."/>
            <person name="Tamura T."/>
        </authorList>
    </citation>
    <scope>NUCLEOTIDE SEQUENCE [LARGE SCALE GENOMIC DNA]</scope>
    <source>
        <strain evidence="3 4">NBRC 107357</strain>
    </source>
</reference>
<evidence type="ECO:0000313" key="3">
    <source>
        <dbReference type="EMBL" id="GIF81878.1"/>
    </source>
</evidence>
<name>A0A8J3JJJ6_9ACTN</name>
<feature type="chain" id="PRO_5039576092" evidence="2">
    <location>
        <begin position="28"/>
        <end position="218"/>
    </location>
</feature>
<dbReference type="EMBL" id="BONF01000016">
    <property type="protein sequence ID" value="GIF81878.1"/>
    <property type="molecule type" value="Genomic_DNA"/>
</dbReference>